<dbReference type="Proteomes" id="UP000663829">
    <property type="component" value="Unassembled WGS sequence"/>
</dbReference>
<dbReference type="EMBL" id="CAJNOK010034732">
    <property type="protein sequence ID" value="CAF1506797.1"/>
    <property type="molecule type" value="Genomic_DNA"/>
</dbReference>
<evidence type="ECO:0000313" key="4">
    <source>
        <dbReference type="EMBL" id="CAF4294950.1"/>
    </source>
</evidence>
<protein>
    <submittedName>
        <fullName evidence="1">Uncharacterized protein</fullName>
    </submittedName>
</protein>
<dbReference type="OrthoDB" id="10045993at2759"/>
<evidence type="ECO:0000313" key="1">
    <source>
        <dbReference type="EMBL" id="CAF0738367.1"/>
    </source>
</evidence>
<accession>A0A813NNN4</accession>
<keyword evidence="5" id="KW-1185">Reference proteome</keyword>
<evidence type="ECO:0000313" key="2">
    <source>
        <dbReference type="EMBL" id="CAF1506797.1"/>
    </source>
</evidence>
<evidence type="ECO:0000313" key="5">
    <source>
        <dbReference type="Proteomes" id="UP000663829"/>
    </source>
</evidence>
<dbReference type="Proteomes" id="UP000681722">
    <property type="component" value="Unassembled WGS sequence"/>
</dbReference>
<evidence type="ECO:0000313" key="3">
    <source>
        <dbReference type="EMBL" id="CAF3516432.1"/>
    </source>
</evidence>
<dbReference type="Proteomes" id="UP000677228">
    <property type="component" value="Unassembled WGS sequence"/>
</dbReference>
<organism evidence="1 5">
    <name type="scientific">Didymodactylos carnosus</name>
    <dbReference type="NCBI Taxonomy" id="1234261"/>
    <lineage>
        <taxon>Eukaryota</taxon>
        <taxon>Metazoa</taxon>
        <taxon>Spiralia</taxon>
        <taxon>Gnathifera</taxon>
        <taxon>Rotifera</taxon>
        <taxon>Eurotatoria</taxon>
        <taxon>Bdelloidea</taxon>
        <taxon>Philodinida</taxon>
        <taxon>Philodinidae</taxon>
        <taxon>Didymodactylos</taxon>
    </lineage>
</organism>
<proteinExistence type="predicted"/>
<name>A0A813NNN4_9BILA</name>
<dbReference type="AlphaFoldDB" id="A0A813NNN4"/>
<dbReference type="Proteomes" id="UP000682733">
    <property type="component" value="Unassembled WGS sequence"/>
</dbReference>
<reference evidence="1" key="1">
    <citation type="submission" date="2021-02" db="EMBL/GenBank/DDBJ databases">
        <authorList>
            <person name="Nowell W R."/>
        </authorList>
    </citation>
    <scope>NUCLEOTIDE SEQUENCE</scope>
</reference>
<dbReference type="EMBL" id="CAJOBA010056777">
    <property type="protein sequence ID" value="CAF4294950.1"/>
    <property type="molecule type" value="Genomic_DNA"/>
</dbReference>
<gene>
    <name evidence="1" type="ORF">GPM918_LOCUS113</name>
    <name evidence="2" type="ORF">OVA965_LOCUS37188</name>
    <name evidence="3" type="ORF">SRO942_LOCUS114</name>
    <name evidence="4" type="ORF">TMI583_LOCUS38250</name>
</gene>
<sequence>MVFGRESNLSEALIQCKKIEKHFLQREYTSIDKERRKIRSNIDGRMGTFLALHKKRHENWWKYDRHFREHVRKENEKYEKRKEQLRKPFRIGGFNRPPTPFKILDINDTNLTVMPETNSTVLPMITESTITKTTIDDNHMSKRENISSTAMPVSKAQQRVHEVLKSSQKLLADSAKKTHHKQQMKTQSLFSSSSLSTHSAATSSMSIVRTISPLTFSSLASGYYYKPIPLIDDDYYQQLLLNSIQHETYEEFINHFIKFRPEFREKFSSMHEDMKRSIAMGKLRSFNQVLTRRKDDRYHQLISSLVDFRSNKLLSRKKMELI</sequence>
<dbReference type="EMBL" id="CAJOBC010000009">
    <property type="protein sequence ID" value="CAF3516432.1"/>
    <property type="molecule type" value="Genomic_DNA"/>
</dbReference>
<dbReference type="EMBL" id="CAJNOQ010000009">
    <property type="protein sequence ID" value="CAF0738367.1"/>
    <property type="molecule type" value="Genomic_DNA"/>
</dbReference>
<comment type="caution">
    <text evidence="1">The sequence shown here is derived from an EMBL/GenBank/DDBJ whole genome shotgun (WGS) entry which is preliminary data.</text>
</comment>